<dbReference type="SUPFAM" id="SSF47598">
    <property type="entry name" value="Ribbon-helix-helix"/>
    <property type="match status" value="1"/>
</dbReference>
<dbReference type="HOGENOM" id="CLU_125405_0_0_9"/>
<dbReference type="InterPro" id="IPR008651">
    <property type="entry name" value="Uncharacterised_HicB"/>
</dbReference>
<keyword evidence="2" id="KW-1185">Reference proteome</keyword>
<dbReference type="eggNOG" id="COG1598">
    <property type="taxonomic scope" value="Bacteria"/>
</dbReference>
<dbReference type="EMBL" id="CP001720">
    <property type="protein sequence ID" value="ACV61114.1"/>
    <property type="molecule type" value="Genomic_DNA"/>
</dbReference>
<dbReference type="InterPro" id="IPR013321">
    <property type="entry name" value="Arc_rbn_hlx_hlx"/>
</dbReference>
<dbReference type="Gene3D" id="3.30.160.250">
    <property type="match status" value="1"/>
</dbReference>
<dbReference type="Pfam" id="PF05534">
    <property type="entry name" value="HicB"/>
    <property type="match status" value="1"/>
</dbReference>
<proteinExistence type="predicted"/>
<dbReference type="GO" id="GO:0006355">
    <property type="term" value="P:regulation of DNA-templated transcription"/>
    <property type="evidence" value="ECO:0007669"/>
    <property type="project" value="InterPro"/>
</dbReference>
<reference evidence="1 2" key="1">
    <citation type="journal article" date="2009" name="Stand. Genomic Sci.">
        <title>Complete genome sequence of Desulfotomaculum acetoxidans type strain (5575).</title>
        <authorList>
            <person name="Spring S."/>
            <person name="Lapidus A."/>
            <person name="Schroder M."/>
            <person name="Gleim D."/>
            <person name="Sims D."/>
            <person name="Meincke L."/>
            <person name="Glavina Del Rio T."/>
            <person name="Tice H."/>
            <person name="Copeland A."/>
            <person name="Cheng J.F."/>
            <person name="Lucas S."/>
            <person name="Chen F."/>
            <person name="Nolan M."/>
            <person name="Bruce D."/>
            <person name="Goodwin L."/>
            <person name="Pitluck S."/>
            <person name="Ivanova N."/>
            <person name="Mavromatis K."/>
            <person name="Mikhailova N."/>
            <person name="Pati A."/>
            <person name="Chen A."/>
            <person name="Palaniappan K."/>
            <person name="Land M."/>
            <person name="Hauser L."/>
            <person name="Chang Y.J."/>
            <person name="Jeffries C.D."/>
            <person name="Chain P."/>
            <person name="Saunders E."/>
            <person name="Brettin T."/>
            <person name="Detter J.C."/>
            <person name="Goker M."/>
            <person name="Bristow J."/>
            <person name="Eisen J.A."/>
            <person name="Markowitz V."/>
            <person name="Hugenholtz P."/>
            <person name="Kyrpides N.C."/>
            <person name="Klenk H.P."/>
            <person name="Han C."/>
        </authorList>
    </citation>
    <scope>NUCLEOTIDE SEQUENCE [LARGE SCALE GENOMIC DNA]</scope>
    <source>
        <strain evidence="2">ATCC 49208 / DSM 771 / VKM B-1644</strain>
    </source>
</reference>
<evidence type="ECO:0000313" key="1">
    <source>
        <dbReference type="EMBL" id="ACV61114.1"/>
    </source>
</evidence>
<accession>C8W2V8</accession>
<dbReference type="InterPro" id="IPR010985">
    <property type="entry name" value="Ribbon_hlx_hlx"/>
</dbReference>
<organism evidence="1 2">
    <name type="scientific">Desulfofarcimen acetoxidans (strain ATCC 49208 / DSM 771 / KCTC 5769 / VKM B-1644 / 5575)</name>
    <name type="common">Desulfotomaculum acetoxidans</name>
    <dbReference type="NCBI Taxonomy" id="485916"/>
    <lineage>
        <taxon>Bacteria</taxon>
        <taxon>Bacillati</taxon>
        <taxon>Bacillota</taxon>
        <taxon>Clostridia</taxon>
        <taxon>Eubacteriales</taxon>
        <taxon>Peptococcaceae</taxon>
        <taxon>Desulfofarcimen</taxon>
    </lineage>
</organism>
<dbReference type="InterPro" id="IPR035069">
    <property type="entry name" value="TTHA1013/TTHA0281-like"/>
</dbReference>
<dbReference type="STRING" id="485916.Dtox_0158"/>
<sequence>MKNMEYYLKLNYDIKLRKLTKDEGEGWLAQIPLLPGCMSDGNTPVEALTNIEDAKKSWIETCLELGRPVPEPITDEHSGQLRIRIPKTLHRILAERAKEENISLNQYINYQLSRGVGYTPK</sequence>
<dbReference type="KEGG" id="dae:Dtox_0158"/>
<evidence type="ECO:0008006" key="3">
    <source>
        <dbReference type="Google" id="ProtNLM"/>
    </source>
</evidence>
<protein>
    <recommendedName>
        <fullName evidence="3">HicB family protein</fullName>
    </recommendedName>
</protein>
<gene>
    <name evidence="1" type="ordered locus">Dtox_0158</name>
</gene>
<dbReference type="AlphaFoldDB" id="C8W2V8"/>
<dbReference type="SUPFAM" id="SSF143100">
    <property type="entry name" value="TTHA1013/TTHA0281-like"/>
    <property type="match status" value="1"/>
</dbReference>
<dbReference type="Gene3D" id="1.10.1220.10">
    <property type="entry name" value="Met repressor-like"/>
    <property type="match status" value="1"/>
</dbReference>
<dbReference type="Proteomes" id="UP000002217">
    <property type="component" value="Chromosome"/>
</dbReference>
<name>C8W2V8_DESAS</name>
<dbReference type="RefSeq" id="WP_012813566.1">
    <property type="nucleotide sequence ID" value="NC_013216.1"/>
</dbReference>
<evidence type="ECO:0000313" key="2">
    <source>
        <dbReference type="Proteomes" id="UP000002217"/>
    </source>
</evidence>